<feature type="transmembrane region" description="Helical" evidence="10">
    <location>
        <begin position="128"/>
        <end position="150"/>
    </location>
</feature>
<feature type="transmembrane region" description="Helical" evidence="10">
    <location>
        <begin position="156"/>
        <end position="176"/>
    </location>
</feature>
<dbReference type="Gene3D" id="3.40.50.300">
    <property type="entry name" value="P-loop containing nucleotide triphosphate hydrolases"/>
    <property type="match status" value="1"/>
</dbReference>
<evidence type="ECO:0000256" key="1">
    <source>
        <dbReference type="ARBA" id="ARBA00004651"/>
    </source>
</evidence>
<comment type="function">
    <text evidence="9">Part of an ABC transporter complex. Transmembrane domains (TMD) form a pore in the inner membrane and the ATP-binding domain (NBD) is responsible for energy generation.</text>
</comment>
<dbReference type="OrthoDB" id="5288404at2"/>
<dbReference type="AlphaFoldDB" id="A0A1E7QL36"/>
<dbReference type="GO" id="GO:0016887">
    <property type="term" value="F:ATP hydrolysis activity"/>
    <property type="evidence" value="ECO:0007669"/>
    <property type="project" value="InterPro"/>
</dbReference>
<dbReference type="Pfam" id="PF00005">
    <property type="entry name" value="ABC_tran"/>
    <property type="match status" value="1"/>
</dbReference>
<gene>
    <name evidence="13" type="ORF">BIY23_00660</name>
</gene>
<keyword evidence="6" id="KW-0067">ATP-binding</keyword>
<dbReference type="InterPro" id="IPR011527">
    <property type="entry name" value="ABC1_TM_dom"/>
</dbReference>
<organism evidence="13 14">
    <name type="scientific">Wolbachia pipientis</name>
    <dbReference type="NCBI Taxonomy" id="955"/>
    <lineage>
        <taxon>Bacteria</taxon>
        <taxon>Pseudomonadati</taxon>
        <taxon>Pseudomonadota</taxon>
        <taxon>Alphaproteobacteria</taxon>
        <taxon>Rickettsiales</taxon>
        <taxon>Anaplasmataceae</taxon>
        <taxon>Wolbachieae</taxon>
        <taxon>Wolbachia</taxon>
    </lineage>
</organism>
<feature type="domain" description="ABC transporter" evidence="11">
    <location>
        <begin position="336"/>
        <end position="570"/>
    </location>
</feature>
<sequence length="585" mass="65811">MRVLKFIIANIRPYKKYVFGIFLAMCLVTVVNTFKPLLVKQFIDIVSNHKQGNLWVVFAFYALLQFMLVSVWMMADYCITQYIAKIKLNVAETFMTKLYEYPYSFFQNQLSGSLTSKINDAFQHLTPLIYVIINSFMYFVLLILISLGLLTTVAPIFALSMGIWVLLFLVIIFVSLKRGMQLNKECAEAKSKIIGLAADYLGNMMSVKLFAARTFEQGRFFKLQKPFIDITEKTGLYHAWLYGFLGILTSLYALVFLSALILGYQKGVISPGDFALVIMTNFNIIDTLYTLSHELRDYFMVNWGAVDQAIALLEISEVTPSDKLNAIALNCTNGKIAFDNVKFHYKDTGPLFQNQSIEIQAGQKVGLVGYSGSGKSTFVNLILRLYDVIDGAILIDGQSIRDVTQDSLRENIAMIPQDPSLFHRSLMENIRYGRMDATDEEVIDAAKKAHAHAFIEKLLQGYNSLVGERGIKLSGGQRQRIAIARAILKNAPILILDEATSQLDSVTESLIQASLWELMQNKTTIVIAHRLSTLLHMDRILVFDKGKIIEDGTHDGLLAKAGLYKSLWDAQVGGFLGDERMEDEA</sequence>
<evidence type="ECO:0000256" key="9">
    <source>
        <dbReference type="ARBA" id="ARBA00024725"/>
    </source>
</evidence>
<dbReference type="InterPro" id="IPR039421">
    <property type="entry name" value="Type_1_exporter"/>
</dbReference>
<evidence type="ECO:0000256" key="4">
    <source>
        <dbReference type="ARBA" id="ARBA00022692"/>
    </source>
</evidence>
<dbReference type="GO" id="GO:0005886">
    <property type="term" value="C:plasma membrane"/>
    <property type="evidence" value="ECO:0007669"/>
    <property type="project" value="UniProtKB-SubCell"/>
</dbReference>
<dbReference type="SUPFAM" id="SSF90123">
    <property type="entry name" value="ABC transporter transmembrane region"/>
    <property type="match status" value="1"/>
</dbReference>
<dbReference type="InterPro" id="IPR017871">
    <property type="entry name" value="ABC_transporter-like_CS"/>
</dbReference>
<keyword evidence="8 10" id="KW-0472">Membrane</keyword>
<keyword evidence="7 10" id="KW-1133">Transmembrane helix</keyword>
<feature type="transmembrane region" description="Helical" evidence="10">
    <location>
        <begin position="16"/>
        <end position="34"/>
    </location>
</feature>
<keyword evidence="14" id="KW-1185">Reference proteome</keyword>
<dbReference type="EMBL" id="MJMG01000001">
    <property type="protein sequence ID" value="OEY87190.1"/>
    <property type="molecule type" value="Genomic_DNA"/>
</dbReference>
<dbReference type="Proteomes" id="UP000175679">
    <property type="component" value="Unassembled WGS sequence"/>
</dbReference>
<evidence type="ECO:0000259" key="11">
    <source>
        <dbReference type="PROSITE" id="PS50893"/>
    </source>
</evidence>
<protein>
    <submittedName>
        <fullName evidence="13">ABC transporter permease</fullName>
    </submittedName>
</protein>
<feature type="transmembrane region" description="Helical" evidence="10">
    <location>
        <begin position="54"/>
        <end position="75"/>
    </location>
</feature>
<dbReference type="InterPro" id="IPR036640">
    <property type="entry name" value="ABC1_TM_sf"/>
</dbReference>
<evidence type="ECO:0000256" key="2">
    <source>
        <dbReference type="ARBA" id="ARBA00005417"/>
    </source>
</evidence>
<dbReference type="SMART" id="SM00382">
    <property type="entry name" value="AAA"/>
    <property type="match status" value="1"/>
</dbReference>
<dbReference type="Gene3D" id="1.20.1560.10">
    <property type="entry name" value="ABC transporter type 1, transmembrane domain"/>
    <property type="match status" value="1"/>
</dbReference>
<keyword evidence="5" id="KW-0547">Nucleotide-binding</keyword>
<evidence type="ECO:0000259" key="12">
    <source>
        <dbReference type="PROSITE" id="PS50929"/>
    </source>
</evidence>
<dbReference type="PROSITE" id="PS50929">
    <property type="entry name" value="ABC_TM1F"/>
    <property type="match status" value="1"/>
</dbReference>
<comment type="caution">
    <text evidence="13">The sequence shown here is derived from an EMBL/GenBank/DDBJ whole genome shotgun (WGS) entry which is preliminary data.</text>
</comment>
<feature type="domain" description="ABC transmembrane type-1" evidence="12">
    <location>
        <begin position="19"/>
        <end position="300"/>
    </location>
</feature>
<dbReference type="SUPFAM" id="SSF52540">
    <property type="entry name" value="P-loop containing nucleoside triphosphate hydrolases"/>
    <property type="match status" value="1"/>
</dbReference>
<accession>A0A1E7QL36</accession>
<evidence type="ECO:0000313" key="14">
    <source>
        <dbReference type="Proteomes" id="UP000175679"/>
    </source>
</evidence>
<dbReference type="PROSITE" id="PS00211">
    <property type="entry name" value="ABC_TRANSPORTER_1"/>
    <property type="match status" value="1"/>
</dbReference>
<reference evidence="13 14" key="1">
    <citation type="submission" date="2016-09" db="EMBL/GenBank/DDBJ databases">
        <title>Genomic evidence for plant-parasitic nematodes as the earliest Wolbachia hosts.</title>
        <authorList>
            <person name="Brown A.M."/>
            <person name="Wasala S.K."/>
            <person name="Howe D.K."/>
            <person name="Peetz A.B."/>
            <person name="Zasada I.A."/>
            <person name="Denver D.R."/>
        </authorList>
    </citation>
    <scope>NUCLEOTIDE SEQUENCE [LARGE SCALE GENOMIC DNA]</scope>
    <source>
        <strain evidence="14">wPpe</strain>
    </source>
</reference>
<dbReference type="FunFam" id="3.40.50.300:FF:000287">
    <property type="entry name" value="Multidrug ABC transporter ATP-binding protein"/>
    <property type="match status" value="1"/>
</dbReference>
<feature type="transmembrane region" description="Helical" evidence="10">
    <location>
        <begin position="239"/>
        <end position="262"/>
    </location>
</feature>
<evidence type="ECO:0000256" key="3">
    <source>
        <dbReference type="ARBA" id="ARBA00022448"/>
    </source>
</evidence>
<evidence type="ECO:0000256" key="5">
    <source>
        <dbReference type="ARBA" id="ARBA00022741"/>
    </source>
</evidence>
<evidence type="ECO:0000256" key="6">
    <source>
        <dbReference type="ARBA" id="ARBA00022840"/>
    </source>
</evidence>
<dbReference type="PROSITE" id="PS50893">
    <property type="entry name" value="ABC_TRANSPORTER_2"/>
    <property type="match status" value="1"/>
</dbReference>
<dbReference type="GO" id="GO:0005524">
    <property type="term" value="F:ATP binding"/>
    <property type="evidence" value="ECO:0007669"/>
    <property type="project" value="UniProtKB-KW"/>
</dbReference>
<keyword evidence="3" id="KW-0813">Transport</keyword>
<comment type="subcellular location">
    <subcellularLocation>
        <location evidence="1">Cell membrane</location>
        <topology evidence="1">Multi-pass membrane protein</topology>
    </subcellularLocation>
</comment>
<evidence type="ECO:0000256" key="8">
    <source>
        <dbReference type="ARBA" id="ARBA00023136"/>
    </source>
</evidence>
<keyword evidence="4 10" id="KW-0812">Transmembrane</keyword>
<comment type="similarity">
    <text evidence="2">Belongs to the ABC transporter superfamily.</text>
</comment>
<dbReference type="Pfam" id="PF00664">
    <property type="entry name" value="ABC_membrane"/>
    <property type="match status" value="1"/>
</dbReference>
<proteinExistence type="inferred from homology"/>
<evidence type="ECO:0000256" key="7">
    <source>
        <dbReference type="ARBA" id="ARBA00022989"/>
    </source>
</evidence>
<dbReference type="PANTHER" id="PTHR43394:SF1">
    <property type="entry name" value="ATP-BINDING CASSETTE SUB-FAMILY B MEMBER 10, MITOCHONDRIAL"/>
    <property type="match status" value="1"/>
</dbReference>
<dbReference type="InterPro" id="IPR003593">
    <property type="entry name" value="AAA+_ATPase"/>
</dbReference>
<dbReference type="InterPro" id="IPR003439">
    <property type="entry name" value="ABC_transporter-like_ATP-bd"/>
</dbReference>
<name>A0A1E7QL36_WOLPI</name>
<dbReference type="PANTHER" id="PTHR43394">
    <property type="entry name" value="ATP-DEPENDENT PERMEASE MDL1, MITOCHONDRIAL"/>
    <property type="match status" value="1"/>
</dbReference>
<dbReference type="GO" id="GO:0015421">
    <property type="term" value="F:ABC-type oligopeptide transporter activity"/>
    <property type="evidence" value="ECO:0007669"/>
    <property type="project" value="TreeGrafter"/>
</dbReference>
<evidence type="ECO:0000256" key="10">
    <source>
        <dbReference type="SAM" id="Phobius"/>
    </source>
</evidence>
<evidence type="ECO:0000313" key="13">
    <source>
        <dbReference type="EMBL" id="OEY87190.1"/>
    </source>
</evidence>
<dbReference type="InterPro" id="IPR027417">
    <property type="entry name" value="P-loop_NTPase"/>
</dbReference>